<accession>A0AA51MMF1</accession>
<dbReference type="EMBL" id="CP133217">
    <property type="protein sequence ID" value="WML86595.1"/>
    <property type="molecule type" value="Genomic_DNA"/>
</dbReference>
<dbReference type="AlphaFoldDB" id="A0AA51MMF1"/>
<evidence type="ECO:0000313" key="1">
    <source>
        <dbReference type="EMBL" id="MDQ5767947.1"/>
    </source>
</evidence>
<dbReference type="Proteomes" id="UP001223336">
    <property type="component" value="Unassembled WGS sequence"/>
</dbReference>
<dbReference type="RefSeq" id="WP_308134064.1">
    <property type="nucleotide sequence ID" value="NZ_CP133197.1"/>
</dbReference>
<dbReference type="Proteomes" id="UP001229862">
    <property type="component" value="Chromosome"/>
</dbReference>
<keyword evidence="3" id="KW-1185">Reference proteome</keyword>
<organism evidence="2">
    <name type="scientific">Thiothrix subterranea</name>
    <dbReference type="NCBI Taxonomy" id="2735563"/>
    <lineage>
        <taxon>Bacteria</taxon>
        <taxon>Pseudomonadati</taxon>
        <taxon>Pseudomonadota</taxon>
        <taxon>Gammaproteobacteria</taxon>
        <taxon>Thiotrichales</taxon>
        <taxon>Thiotrichaceae</taxon>
        <taxon>Thiothrix</taxon>
    </lineage>
</organism>
<dbReference type="EMBL" id="JAVFKN010000004">
    <property type="protein sequence ID" value="MDQ5767947.1"/>
    <property type="molecule type" value="Genomic_DNA"/>
</dbReference>
<gene>
    <name evidence="1" type="ORF">RCC75_05375</name>
    <name evidence="2" type="ORF">RCG00_20205</name>
</gene>
<name>A0AA51MMF1_9GAMM</name>
<sequence length="124" mass="14234">MTTTTLETLTFRTLAANATGEFADNMTYPTSVQVTMTQTDWETTHAMLMALPETMISIDLRLHSQDSFLDADGLETDPDDYDDCPQFHCYRFVRHSAEHFAFYLVLAAKYHDTFVKYELTQETA</sequence>
<protein>
    <submittedName>
        <fullName evidence="2">Uncharacterized protein</fullName>
    </submittedName>
</protein>
<reference evidence="2 3" key="1">
    <citation type="submission" date="2023-08" db="EMBL/GenBank/DDBJ databases">
        <title>New molecular markers tilS and rpoB for phylogenetic and monitoring studies of the genus Thiothrix biodiversity.</title>
        <authorList>
            <person name="Ravin N.V."/>
            <person name="Smolyakov D."/>
            <person name="Markov N.D."/>
            <person name="Beletsky A.V."/>
            <person name="Mardanov A.V."/>
            <person name="Rudenko T.S."/>
            <person name="Grabovich M.Y."/>
        </authorList>
    </citation>
    <scope>NUCLEOTIDE SEQUENCE</scope>
    <source>
        <strain evidence="2">DNT52</strain>
        <strain evidence="1 3">H33</strain>
    </source>
</reference>
<evidence type="ECO:0000313" key="2">
    <source>
        <dbReference type="EMBL" id="WML86595.1"/>
    </source>
</evidence>
<proteinExistence type="predicted"/>
<evidence type="ECO:0000313" key="3">
    <source>
        <dbReference type="Proteomes" id="UP001223336"/>
    </source>
</evidence>